<dbReference type="AlphaFoldDB" id="E1YG54"/>
<gene>
    <name evidence="1" type="ORF">N47_J05290</name>
</gene>
<protein>
    <submittedName>
        <fullName evidence="1">Uncharacterized protein</fullName>
    </submittedName>
</protein>
<organism evidence="1">
    <name type="scientific">uncultured Desulfobacterium sp</name>
    <dbReference type="NCBI Taxonomy" id="201089"/>
    <lineage>
        <taxon>Bacteria</taxon>
        <taxon>Pseudomonadati</taxon>
        <taxon>Thermodesulfobacteriota</taxon>
        <taxon>Desulfobacteria</taxon>
        <taxon>Desulfobacterales</taxon>
        <taxon>Desulfobacteriaceae</taxon>
        <taxon>Desulfobacterium</taxon>
        <taxon>environmental samples</taxon>
    </lineage>
</organism>
<reference evidence="1" key="1">
    <citation type="journal article" date="2011" name="Environ. Microbiol.">
        <title>Genomic insights into the metabolic potential of the polycyclic aromatic hydrocarbon degrading sulfate-reducing Deltaproteobacterium N47.</title>
        <authorList>
            <person name="Bergmann F."/>
            <person name="Selesi D."/>
            <person name="Weinmaier T."/>
            <person name="Tischler P."/>
            <person name="Rattei T."/>
            <person name="Meckenstock R.U."/>
        </authorList>
    </citation>
    <scope>NUCLEOTIDE SEQUENCE</scope>
</reference>
<evidence type="ECO:0000313" key="1">
    <source>
        <dbReference type="EMBL" id="CBX29548.1"/>
    </source>
</evidence>
<dbReference type="EMBL" id="FR695872">
    <property type="protein sequence ID" value="CBX29548.1"/>
    <property type="molecule type" value="Genomic_DNA"/>
</dbReference>
<proteinExistence type="predicted"/>
<sequence>MYSSYSGLNQLNDDVLICLNIILISHPISAIKYLTIL</sequence>
<accession>E1YG54</accession>
<name>E1YG54_9BACT</name>